<accession>A0A2S2PEP0</accession>
<feature type="coiled-coil region" evidence="1">
    <location>
        <begin position="102"/>
        <end position="138"/>
    </location>
</feature>
<protein>
    <recommendedName>
        <fullName evidence="4">Coiled-coil domain-containing protein</fullName>
    </recommendedName>
</protein>
<evidence type="ECO:0000313" key="3">
    <source>
        <dbReference type="EMBL" id="MBY27921.1"/>
    </source>
</evidence>
<gene>
    <name evidence="3" type="ORF">g.108714</name>
</gene>
<sequence length="225" mass="25713">MELAEKLTKNKYTHDIGIKTNSAGGRPGILKKHSQPESTKSFTVESNEYTEFDIDDILHDIDYEEEVNRQIQEQKDAELAKRLQEQEGRPMSIEDRDRLIAIETQDCELAKLLQEKEKARLRRAREKAKQKALLKKQQQLEESSEVVSNTTQEPLSNIAIAIDPTYSSRRTELQDISCATTTALSSSLDDVPPYMPIQGQRRSNHTDKKKKSKTDGVASFFKVFK</sequence>
<reference evidence="3" key="1">
    <citation type="submission" date="2018-04" db="EMBL/GenBank/DDBJ databases">
        <title>Transcriptome of Schizaphis graminum biotype I.</title>
        <authorList>
            <person name="Scully E.D."/>
            <person name="Geib S.M."/>
            <person name="Palmer N.A."/>
            <person name="Koch K."/>
            <person name="Bradshaw J."/>
            <person name="Heng-Moss T."/>
            <person name="Sarath G."/>
        </authorList>
    </citation>
    <scope>NUCLEOTIDE SEQUENCE</scope>
</reference>
<name>A0A2S2PEP0_SCHGA</name>
<feature type="region of interest" description="Disordered" evidence="2">
    <location>
        <begin position="1"/>
        <end position="43"/>
    </location>
</feature>
<dbReference type="InterPro" id="IPR039303">
    <property type="entry name" value="CCDC50"/>
</dbReference>
<dbReference type="PANTHER" id="PTHR22115">
    <property type="entry name" value="C3ORF6 PROTEIN-RELATED"/>
    <property type="match status" value="1"/>
</dbReference>
<evidence type="ECO:0008006" key="4">
    <source>
        <dbReference type="Google" id="ProtNLM"/>
    </source>
</evidence>
<feature type="compositionally biased region" description="Basic and acidic residues" evidence="2">
    <location>
        <begin position="1"/>
        <end position="17"/>
    </location>
</feature>
<evidence type="ECO:0000256" key="1">
    <source>
        <dbReference type="SAM" id="Coils"/>
    </source>
</evidence>
<evidence type="ECO:0000256" key="2">
    <source>
        <dbReference type="SAM" id="MobiDB-lite"/>
    </source>
</evidence>
<dbReference type="AlphaFoldDB" id="A0A2S2PEP0"/>
<proteinExistence type="predicted"/>
<dbReference type="PANTHER" id="PTHR22115:SF4">
    <property type="entry name" value="COILED-COIL DOMAIN-CONTAINING PROTEIN"/>
    <property type="match status" value="1"/>
</dbReference>
<keyword evidence="1" id="KW-0175">Coiled coil</keyword>
<dbReference type="EMBL" id="GGMR01015302">
    <property type="protein sequence ID" value="MBY27921.1"/>
    <property type="molecule type" value="Transcribed_RNA"/>
</dbReference>
<organism evidence="3">
    <name type="scientific">Schizaphis graminum</name>
    <name type="common">Green bug aphid</name>
    <dbReference type="NCBI Taxonomy" id="13262"/>
    <lineage>
        <taxon>Eukaryota</taxon>
        <taxon>Metazoa</taxon>
        <taxon>Ecdysozoa</taxon>
        <taxon>Arthropoda</taxon>
        <taxon>Hexapoda</taxon>
        <taxon>Insecta</taxon>
        <taxon>Pterygota</taxon>
        <taxon>Neoptera</taxon>
        <taxon>Paraneoptera</taxon>
        <taxon>Hemiptera</taxon>
        <taxon>Sternorrhyncha</taxon>
        <taxon>Aphidomorpha</taxon>
        <taxon>Aphidoidea</taxon>
        <taxon>Aphididae</taxon>
        <taxon>Aphidini</taxon>
        <taxon>Schizaphis</taxon>
    </lineage>
</organism>
<feature type="region of interest" description="Disordered" evidence="2">
    <location>
        <begin position="187"/>
        <end position="214"/>
    </location>
</feature>